<evidence type="ECO:0000256" key="1">
    <source>
        <dbReference type="ARBA" id="ARBA00022723"/>
    </source>
</evidence>
<evidence type="ECO:0000313" key="10">
    <source>
        <dbReference type="Proteomes" id="UP001396898"/>
    </source>
</evidence>
<feature type="region of interest" description="Disordered" evidence="6">
    <location>
        <begin position="1189"/>
        <end position="1236"/>
    </location>
</feature>
<feature type="region of interest" description="Disordered" evidence="6">
    <location>
        <begin position="1100"/>
        <end position="1167"/>
    </location>
</feature>
<dbReference type="Gene3D" id="3.40.50.300">
    <property type="entry name" value="P-loop containing nucleotide triphosphate hydrolases"/>
    <property type="match status" value="1"/>
</dbReference>
<gene>
    <name evidence="9" type="ORF">PG991_006142</name>
</gene>
<evidence type="ECO:0000313" key="9">
    <source>
        <dbReference type="EMBL" id="KAK8029086.1"/>
    </source>
</evidence>
<dbReference type="SUPFAM" id="SSF57850">
    <property type="entry name" value="RING/U-box"/>
    <property type="match status" value="1"/>
</dbReference>
<dbReference type="Proteomes" id="UP001396898">
    <property type="component" value="Unassembled WGS sequence"/>
</dbReference>
<keyword evidence="10" id="KW-1185">Reference proteome</keyword>
<evidence type="ECO:0008006" key="11">
    <source>
        <dbReference type="Google" id="ProtNLM"/>
    </source>
</evidence>
<feature type="compositionally biased region" description="Polar residues" evidence="6">
    <location>
        <begin position="1139"/>
        <end position="1148"/>
    </location>
</feature>
<feature type="compositionally biased region" description="Acidic residues" evidence="6">
    <location>
        <begin position="1106"/>
        <end position="1129"/>
    </location>
</feature>
<name>A0ABR1SBG8_9PEZI</name>
<evidence type="ECO:0000256" key="3">
    <source>
        <dbReference type="ARBA" id="ARBA00022771"/>
    </source>
</evidence>
<feature type="coiled-coil region" evidence="5">
    <location>
        <begin position="231"/>
        <end position="269"/>
    </location>
</feature>
<keyword evidence="2" id="KW-0677">Repeat</keyword>
<proteinExistence type="predicted"/>
<organism evidence="9 10">
    <name type="scientific">Apiospora marii</name>
    <dbReference type="NCBI Taxonomy" id="335849"/>
    <lineage>
        <taxon>Eukaryota</taxon>
        <taxon>Fungi</taxon>
        <taxon>Dikarya</taxon>
        <taxon>Ascomycota</taxon>
        <taxon>Pezizomycotina</taxon>
        <taxon>Sordariomycetes</taxon>
        <taxon>Xylariomycetidae</taxon>
        <taxon>Amphisphaeriales</taxon>
        <taxon>Apiosporaceae</taxon>
        <taxon>Apiospora</taxon>
    </lineage>
</organism>
<dbReference type="InterPro" id="IPR027417">
    <property type="entry name" value="P-loop_NTPase"/>
</dbReference>
<keyword evidence="5" id="KW-0175">Coiled coil</keyword>
<keyword evidence="1" id="KW-0479">Metal-binding</keyword>
<reference evidence="9 10" key="1">
    <citation type="submission" date="2023-01" db="EMBL/GenBank/DDBJ databases">
        <title>Analysis of 21 Apiospora genomes using comparative genomics revels a genus with tremendous synthesis potential of carbohydrate active enzymes and secondary metabolites.</title>
        <authorList>
            <person name="Sorensen T."/>
        </authorList>
    </citation>
    <scope>NUCLEOTIDE SEQUENCE [LARGE SCALE GENOMIC DNA]</scope>
    <source>
        <strain evidence="9 10">CBS 20057</strain>
    </source>
</reference>
<evidence type="ECO:0000256" key="6">
    <source>
        <dbReference type="SAM" id="MobiDB-lite"/>
    </source>
</evidence>
<evidence type="ECO:0000256" key="2">
    <source>
        <dbReference type="ARBA" id="ARBA00022737"/>
    </source>
</evidence>
<keyword evidence="4" id="KW-0862">Zinc</keyword>
<dbReference type="Gene3D" id="3.30.60.90">
    <property type="match status" value="1"/>
</dbReference>
<protein>
    <recommendedName>
        <fullName evidence="11">NACHT domain-containing protein</fullName>
    </recommendedName>
</protein>
<feature type="domain" description="Nephrocystin 3-like N-terminal" evidence="8">
    <location>
        <begin position="310"/>
        <end position="442"/>
    </location>
</feature>
<keyword evidence="3" id="KW-0863">Zinc-finger</keyword>
<dbReference type="InterPro" id="IPR056884">
    <property type="entry name" value="NPHP3-like_N"/>
</dbReference>
<feature type="compositionally biased region" description="Acidic residues" evidence="6">
    <location>
        <begin position="1215"/>
        <end position="1226"/>
    </location>
</feature>
<accession>A0ABR1SBG8</accession>
<dbReference type="Pfam" id="PF24809">
    <property type="entry name" value="DUF7708"/>
    <property type="match status" value="1"/>
</dbReference>
<dbReference type="EMBL" id="JAQQWI010000007">
    <property type="protein sequence ID" value="KAK8029086.1"/>
    <property type="molecule type" value="Genomic_DNA"/>
</dbReference>
<sequence length="1637" mass="185704">MAQVQSTAYDAALRDFLDTLRNDRHKRKQLAFFEDIIEQNNNASVEDLRQSVDALMRPRTGNHQVRGYFRGVVQVFEDYSGVMEVFVQVQPMPMALIWGGLKILVQCAGRCADNLEKIKTHVDDLQRFLAWLSDCEDVHGVSVYGAEAVQRILRAAYTSILEFYYYATKTLENPLSSALRENRSLSSVVNDLERHWKHLCRIRDGAEAQLNKELREKVLEESISNEEMRNIARTEFANNALERCLNEAERKAQQHFRDTEEERRKEEERTRFSTEVNILYQFKEELRSNGIGDGSVNDLCQDILSDRTTGTCKWILEHPTFQKWKGVDCERPILWLNGKHGSGKTYLCASVADAISSEESKKGIAFLRITSGQDWPKSYLIRTLTYQLLNRIRTLDMKDLASLERLISNGPDSCNIEELIRHCLQLLPITFILIDGLDEVELAATPPDHNPNNSGLPSFVKFLIKQATGLPQKVRLWCSSQATQSVRGKMLDPNWNKIAQISLTTADTAGDILSYIKSEMQGTKDFNDLVFKTFITSSVETDAEGSFLWCRMMLNALKEEESETETESIKDQIALMNRGLPKTMEAVYGRIVKRIQERYLSRKDIPLWKIVLSILTFSRRPMRLCEIREAVVIARTRDGHDFDDLDLVPSSKIVDCCKSLVRRTPAIGRKRGDDDDFLRLSHSSVWTYLFDKSDISEGTYLFDNSEEVVKSPLVKSRIMWDCCRRYLSQPRFSKPLEKRNDGKLYTAYGEEIVSHRFLSYAAKYWFHHCDMLQPGLSKGNQPPSTTMEDAIAEVKSFMMSPNFHKARCTRRTLPYCILNQERQLARAYFAFQVEWCQLLELNPKSQYLGEIDRCFWGSLGEESFLSRYSGRYKSFQIGQVTAPTETVESCRLQHLSPDGGTMTVMWSAMSGESAHVHLERWSITSGIPRLMGQKSLPFSLKATCIDRYPTQCSATFNSFPIIPDFSCIVLSDAIHLSPESALLRVGGKFFFRNTGDESGLEFTELKGKRFGDSWEDGCFREGCIGEDGSSRDGVVVICRRRIPRPRVESSQHMEREARRVLASRQRMSYFQDQSQSRSRAAQPPTIPRFVKSFIRENRGLLAPETSFDDSEDTDSTSEESEEPDSEDLPDLSSPEDSWTEGSTDTENVSSDESDSEDSDDEKSESDIELLSAEEEINDSDGLQNIEVESDYQDESSDSDFLKPTSPFFQLPNSPEESEDDGYETEDSLGGSESKDNILIENPLDEAKPFGITPRIGRVLCDACNRKTRHESYHCASCSKDNFDLCSKCVHRGRWCLNLSHKLYRMIDRKPAGAVSRNNFSIRQELAVYQLGSNQDLTCRFNIRKKYNSLLYDSPPVIHSTHSLVVWPFTGSVLMFADFEHNRCFEQKLKRTSPEKAREICVNMSFSPCGGFLRVSTIDAATSTPQKASADENTQPKPRLCITLHVMILQLSSTDPSHTVPNMVASTSVDLGCSAKTLVSTLPFAFTWTPSYLYVTMSDSTLRVFRVALGEWRHVNQSPAPEKSGAATTTAGTPRLQVTVPKETIFIPRSARTRSVQFIPAAGAGGKSKVIIGPRYGRNPGPPIGALLPDAELGGWVPPEKKEGERRDDGTFRKRLEGQLEEFDHDEDCDIIQLEKFL</sequence>
<dbReference type="InterPro" id="IPR043145">
    <property type="entry name" value="Znf_ZZ_sf"/>
</dbReference>
<evidence type="ECO:0000259" key="8">
    <source>
        <dbReference type="Pfam" id="PF24883"/>
    </source>
</evidence>
<evidence type="ECO:0000259" key="7">
    <source>
        <dbReference type="Pfam" id="PF24809"/>
    </source>
</evidence>
<dbReference type="Pfam" id="PF24883">
    <property type="entry name" value="NPHP3_N"/>
    <property type="match status" value="1"/>
</dbReference>
<dbReference type="PANTHER" id="PTHR10039:SF14">
    <property type="entry name" value="NACHT DOMAIN-CONTAINING PROTEIN"/>
    <property type="match status" value="1"/>
</dbReference>
<feature type="compositionally biased region" description="Acidic residues" evidence="6">
    <location>
        <begin position="1149"/>
        <end position="1167"/>
    </location>
</feature>
<dbReference type="PANTHER" id="PTHR10039">
    <property type="entry name" value="AMELOGENIN"/>
    <property type="match status" value="1"/>
</dbReference>
<dbReference type="InterPro" id="IPR056125">
    <property type="entry name" value="DUF7708"/>
</dbReference>
<evidence type="ECO:0000256" key="4">
    <source>
        <dbReference type="ARBA" id="ARBA00022833"/>
    </source>
</evidence>
<evidence type="ECO:0000256" key="5">
    <source>
        <dbReference type="SAM" id="Coils"/>
    </source>
</evidence>
<feature type="domain" description="DUF7708" evidence="7">
    <location>
        <begin position="73"/>
        <end position="170"/>
    </location>
</feature>
<comment type="caution">
    <text evidence="9">The sequence shown here is derived from an EMBL/GenBank/DDBJ whole genome shotgun (WGS) entry which is preliminary data.</text>
</comment>